<feature type="compositionally biased region" description="Pro residues" evidence="3">
    <location>
        <begin position="47"/>
        <end position="56"/>
    </location>
</feature>
<feature type="region of interest" description="Disordered" evidence="3">
    <location>
        <begin position="1"/>
        <end position="142"/>
    </location>
</feature>
<keyword evidence="1 5" id="KW-0808">Transferase</keyword>
<reference evidence="5 6" key="1">
    <citation type="submission" date="2006-06" db="EMBL/GenBank/DDBJ databases">
        <authorList>
            <person name="Moran M.A."/>
            <person name="Ferriera S."/>
            <person name="Johnson J."/>
            <person name="Kravitz S."/>
            <person name="Beeson K."/>
            <person name="Sutton G."/>
            <person name="Rogers Y.-H."/>
            <person name="Friedman R."/>
            <person name="Frazier M."/>
            <person name="Venter J.C."/>
        </authorList>
    </citation>
    <scope>NUCLEOTIDE SEQUENCE [LARGE SCALE GENOMIC DNA]</scope>
    <source>
        <strain evidence="5 6">E-37</strain>
    </source>
</reference>
<evidence type="ECO:0000256" key="1">
    <source>
        <dbReference type="ARBA" id="ARBA00022679"/>
    </source>
</evidence>
<dbReference type="PROSITE" id="PS51186">
    <property type="entry name" value="GNAT"/>
    <property type="match status" value="1"/>
</dbReference>
<feature type="compositionally biased region" description="Pro residues" evidence="3">
    <location>
        <begin position="104"/>
        <end position="113"/>
    </location>
</feature>
<name>A3K705_SAGS3</name>
<feature type="region of interest" description="Disordered" evidence="3">
    <location>
        <begin position="280"/>
        <end position="324"/>
    </location>
</feature>
<gene>
    <name evidence="5" type="ORF">SSE37_13081</name>
</gene>
<dbReference type="RefSeq" id="WP_005861319.1">
    <property type="nucleotide sequence ID" value="NZ_AAYA01000011.1"/>
</dbReference>
<protein>
    <submittedName>
        <fullName evidence="5">Acetyltransferase, GNAT family protein</fullName>
    </submittedName>
</protein>
<organism evidence="5 6">
    <name type="scientific">Sagittula stellata (strain ATCC 700073 / DSM 11524 / E-37)</name>
    <dbReference type="NCBI Taxonomy" id="388399"/>
    <lineage>
        <taxon>Bacteria</taxon>
        <taxon>Pseudomonadati</taxon>
        <taxon>Pseudomonadota</taxon>
        <taxon>Alphaproteobacteria</taxon>
        <taxon>Rhodobacterales</taxon>
        <taxon>Roseobacteraceae</taxon>
        <taxon>Sagittula</taxon>
    </lineage>
</organism>
<dbReference type="Gene3D" id="3.40.630.30">
    <property type="match status" value="1"/>
</dbReference>
<sequence>MTAKTRLQSPDPDAPNPDLPPEQPPSEVPGTPAPDLPQQDPDELPDAPAPDLPPDTPPEEVPEDLPGVPAPSDPGHDLPPDAPEEVPDTPPPNRPGNPTEIPGTPAPDLPPQDVPSEVPGLPGDPGPAPSPMPGPVISLRPGHPLDAGRLGDMISRAVDSQPWMPRLHTGAEDIAHAGHMIDKGWVTVAEVDYTPAGFIARDGGYIHSLYVAAEAQGSGIGTRLLDDAKTQNDRLELWTLQANRGAQRFYRREGFRPDGESDGAHNEEGLPDMRFVWTREETAKAPDKGVAKASGETSQATGKGAGTGNAKVSANASGGKETDG</sequence>
<feature type="domain" description="N-acetyltransferase" evidence="4">
    <location>
        <begin position="137"/>
        <end position="280"/>
    </location>
</feature>
<accession>A3K705</accession>
<dbReference type="Pfam" id="PF13673">
    <property type="entry name" value="Acetyltransf_10"/>
    <property type="match status" value="1"/>
</dbReference>
<evidence type="ECO:0000256" key="2">
    <source>
        <dbReference type="ARBA" id="ARBA00023315"/>
    </source>
</evidence>
<proteinExistence type="predicted"/>
<evidence type="ECO:0000313" key="6">
    <source>
        <dbReference type="Proteomes" id="UP000005713"/>
    </source>
</evidence>
<evidence type="ECO:0000259" key="4">
    <source>
        <dbReference type="PROSITE" id="PS51186"/>
    </source>
</evidence>
<dbReference type="InterPro" id="IPR050680">
    <property type="entry name" value="YpeA/RimI_acetyltransf"/>
</dbReference>
<dbReference type="SUPFAM" id="SSF55729">
    <property type="entry name" value="Acyl-CoA N-acyltransferases (Nat)"/>
    <property type="match status" value="1"/>
</dbReference>
<dbReference type="PANTHER" id="PTHR43420">
    <property type="entry name" value="ACETYLTRANSFERASE"/>
    <property type="match status" value="1"/>
</dbReference>
<dbReference type="InterPro" id="IPR016181">
    <property type="entry name" value="Acyl_CoA_acyltransferase"/>
</dbReference>
<dbReference type="Proteomes" id="UP000005713">
    <property type="component" value="Unassembled WGS sequence"/>
</dbReference>
<evidence type="ECO:0000256" key="3">
    <source>
        <dbReference type="SAM" id="MobiDB-lite"/>
    </source>
</evidence>
<comment type="caution">
    <text evidence="5">The sequence shown here is derived from an EMBL/GenBank/DDBJ whole genome shotgun (WGS) entry which is preliminary data.</text>
</comment>
<keyword evidence="6" id="KW-1185">Reference proteome</keyword>
<dbReference type="AlphaFoldDB" id="A3K705"/>
<dbReference type="EMBL" id="AAYA01000011">
    <property type="protein sequence ID" value="EBA07132.1"/>
    <property type="molecule type" value="Genomic_DNA"/>
</dbReference>
<dbReference type="GO" id="GO:0016747">
    <property type="term" value="F:acyltransferase activity, transferring groups other than amino-acyl groups"/>
    <property type="evidence" value="ECO:0007669"/>
    <property type="project" value="InterPro"/>
</dbReference>
<dbReference type="CDD" id="cd04301">
    <property type="entry name" value="NAT_SF"/>
    <property type="match status" value="1"/>
</dbReference>
<feature type="compositionally biased region" description="Pro residues" evidence="3">
    <location>
        <begin position="122"/>
        <end position="134"/>
    </location>
</feature>
<feature type="compositionally biased region" description="Pro residues" evidence="3">
    <location>
        <begin position="12"/>
        <end position="35"/>
    </location>
</feature>
<feature type="compositionally biased region" description="Basic and acidic residues" evidence="3">
    <location>
        <begin position="280"/>
        <end position="290"/>
    </location>
</feature>
<dbReference type="eggNOG" id="COG0454">
    <property type="taxonomic scope" value="Bacteria"/>
</dbReference>
<dbReference type="InterPro" id="IPR000182">
    <property type="entry name" value="GNAT_dom"/>
</dbReference>
<keyword evidence="2" id="KW-0012">Acyltransferase</keyword>
<evidence type="ECO:0000313" key="5">
    <source>
        <dbReference type="EMBL" id="EBA07132.1"/>
    </source>
</evidence>